<evidence type="ECO:0000313" key="2">
    <source>
        <dbReference type="EMBL" id="RYB96930.1"/>
    </source>
</evidence>
<reference evidence="2 3" key="1">
    <citation type="submission" date="2019-01" db="EMBL/GenBank/DDBJ databases">
        <title>Novel species of Nocardioides.</title>
        <authorList>
            <person name="Liu Q."/>
            <person name="Xin Y.-H."/>
        </authorList>
    </citation>
    <scope>NUCLEOTIDE SEQUENCE [LARGE SCALE GENOMIC DNA]</scope>
    <source>
        <strain evidence="2 3">CGMCC 4.6875</strain>
    </source>
</reference>
<accession>A0A4Q2S5E8</accession>
<name>A0A4Q2S5E8_9ACTN</name>
<sequence>MKRILERDERGATAVEYGLMLALICGAIILSVGLFGEAVVGLFAEIPPRLGRN</sequence>
<feature type="transmembrane region" description="Helical" evidence="1">
    <location>
        <begin position="21"/>
        <end position="44"/>
    </location>
</feature>
<keyword evidence="3" id="KW-1185">Reference proteome</keyword>
<comment type="caution">
    <text evidence="2">The sequence shown here is derived from an EMBL/GenBank/DDBJ whole genome shotgun (WGS) entry which is preliminary data.</text>
</comment>
<dbReference type="RefSeq" id="WP_129457129.1">
    <property type="nucleotide sequence ID" value="NZ_JACXYX010000029.1"/>
</dbReference>
<dbReference type="EMBL" id="SDWU01000035">
    <property type="protein sequence ID" value="RYB96930.1"/>
    <property type="molecule type" value="Genomic_DNA"/>
</dbReference>
<protein>
    <submittedName>
        <fullName evidence="2">Flp family type IVb pilin</fullName>
    </submittedName>
</protein>
<dbReference type="InterPro" id="IPR007047">
    <property type="entry name" value="Flp_Fap"/>
</dbReference>
<gene>
    <name evidence="2" type="ORF">EUA07_20940</name>
</gene>
<proteinExistence type="predicted"/>
<evidence type="ECO:0000313" key="3">
    <source>
        <dbReference type="Proteomes" id="UP000293291"/>
    </source>
</evidence>
<dbReference type="AlphaFoldDB" id="A0A4Q2S5E8"/>
<keyword evidence="1" id="KW-1133">Transmembrane helix</keyword>
<evidence type="ECO:0000256" key="1">
    <source>
        <dbReference type="SAM" id="Phobius"/>
    </source>
</evidence>
<dbReference type="OrthoDB" id="5121461at2"/>
<keyword evidence="1" id="KW-0472">Membrane</keyword>
<dbReference type="Proteomes" id="UP000293291">
    <property type="component" value="Unassembled WGS sequence"/>
</dbReference>
<keyword evidence="1" id="KW-0812">Transmembrane</keyword>
<organism evidence="2 3">
    <name type="scientific">Nocardioides ganghwensis</name>
    <dbReference type="NCBI Taxonomy" id="252230"/>
    <lineage>
        <taxon>Bacteria</taxon>
        <taxon>Bacillati</taxon>
        <taxon>Actinomycetota</taxon>
        <taxon>Actinomycetes</taxon>
        <taxon>Propionibacteriales</taxon>
        <taxon>Nocardioidaceae</taxon>
        <taxon>Nocardioides</taxon>
    </lineage>
</organism>
<dbReference type="Pfam" id="PF04964">
    <property type="entry name" value="Flp_Fap"/>
    <property type="match status" value="1"/>
</dbReference>